<gene>
    <name evidence="2" type="ORF">IV417_02880</name>
</gene>
<feature type="signal peptide" evidence="1">
    <location>
        <begin position="1"/>
        <end position="20"/>
    </location>
</feature>
<reference evidence="2 3" key="1">
    <citation type="journal article" date="2021" name="Arch. Microbiol.">
        <title>Harenicola maris gen. nov., sp. nov. isolated from the Sea of Japan shallow sediments.</title>
        <authorList>
            <person name="Romanenko L.A."/>
            <person name="Kurilenko V.V."/>
            <person name="Chernysheva N.Y."/>
            <person name="Tekutyeva L.A."/>
            <person name="Velansky P.V."/>
            <person name="Svetashev V.I."/>
            <person name="Isaeva M.P."/>
        </authorList>
    </citation>
    <scope>NUCLEOTIDE SEQUENCE [LARGE SCALE GENOMIC DNA]</scope>
    <source>
        <strain evidence="2 3">KMM 3653</strain>
    </source>
</reference>
<protein>
    <submittedName>
        <fullName evidence="2">Uncharacterized protein</fullName>
    </submittedName>
</protein>
<dbReference type="EMBL" id="JADQAZ010000001">
    <property type="protein sequence ID" value="MBT0956320.1"/>
    <property type="molecule type" value="Genomic_DNA"/>
</dbReference>
<evidence type="ECO:0000256" key="1">
    <source>
        <dbReference type="SAM" id="SignalP"/>
    </source>
</evidence>
<feature type="chain" id="PRO_5042851973" evidence="1">
    <location>
        <begin position="21"/>
        <end position="134"/>
    </location>
</feature>
<sequence length="134" mass="14741">MRSVLSSCALGAALTGGAQALTPLPAPLCENPDGSVMREIFFRGPQEAYVQYQVLHEDESKSYDATLHCASGRQLVVTGELNDAGYDFVIEAWNSDEKYTFNRVARKLRGLGNKAKVERLKTPVCACDSSTFRY</sequence>
<proteinExistence type="predicted"/>
<name>A0AAP2G2S6_9RHOB</name>
<keyword evidence="3" id="KW-1185">Reference proteome</keyword>
<evidence type="ECO:0000313" key="2">
    <source>
        <dbReference type="EMBL" id="MBT0956320.1"/>
    </source>
</evidence>
<keyword evidence="1" id="KW-0732">Signal</keyword>
<dbReference type="AlphaFoldDB" id="A0AAP2G2S6"/>
<dbReference type="RefSeq" id="WP_327792524.1">
    <property type="nucleotide sequence ID" value="NZ_JADQAZ010000001.1"/>
</dbReference>
<accession>A0AAP2G2S6</accession>
<organism evidence="2 3">
    <name type="scientific">Harenicola maris</name>
    <dbReference type="NCBI Taxonomy" id="2841044"/>
    <lineage>
        <taxon>Bacteria</taxon>
        <taxon>Pseudomonadati</taxon>
        <taxon>Pseudomonadota</taxon>
        <taxon>Alphaproteobacteria</taxon>
        <taxon>Rhodobacterales</taxon>
        <taxon>Paracoccaceae</taxon>
        <taxon>Harenicola</taxon>
    </lineage>
</organism>
<comment type="caution">
    <text evidence="2">The sequence shown here is derived from an EMBL/GenBank/DDBJ whole genome shotgun (WGS) entry which is preliminary data.</text>
</comment>
<evidence type="ECO:0000313" key="3">
    <source>
        <dbReference type="Proteomes" id="UP001315686"/>
    </source>
</evidence>
<dbReference type="Proteomes" id="UP001315686">
    <property type="component" value="Unassembled WGS sequence"/>
</dbReference>